<keyword evidence="2" id="KW-1185">Reference proteome</keyword>
<proteinExistence type="predicted"/>
<dbReference type="EMBL" id="JACXVP010000008">
    <property type="protein sequence ID" value="KAG5590924.1"/>
    <property type="molecule type" value="Genomic_DNA"/>
</dbReference>
<dbReference type="AlphaFoldDB" id="A0A9J5XUJ4"/>
<dbReference type="Proteomes" id="UP000824120">
    <property type="component" value="Chromosome 8"/>
</dbReference>
<organism evidence="1 2">
    <name type="scientific">Solanum commersonii</name>
    <name type="common">Commerson's wild potato</name>
    <name type="synonym">Commerson's nightshade</name>
    <dbReference type="NCBI Taxonomy" id="4109"/>
    <lineage>
        <taxon>Eukaryota</taxon>
        <taxon>Viridiplantae</taxon>
        <taxon>Streptophyta</taxon>
        <taxon>Embryophyta</taxon>
        <taxon>Tracheophyta</taxon>
        <taxon>Spermatophyta</taxon>
        <taxon>Magnoliopsida</taxon>
        <taxon>eudicotyledons</taxon>
        <taxon>Gunneridae</taxon>
        <taxon>Pentapetalae</taxon>
        <taxon>asterids</taxon>
        <taxon>lamiids</taxon>
        <taxon>Solanales</taxon>
        <taxon>Solanaceae</taxon>
        <taxon>Solanoideae</taxon>
        <taxon>Solaneae</taxon>
        <taxon>Solanum</taxon>
    </lineage>
</organism>
<feature type="non-terminal residue" evidence="1">
    <location>
        <position position="78"/>
    </location>
</feature>
<protein>
    <submittedName>
        <fullName evidence="1">Uncharacterized protein</fullName>
    </submittedName>
</protein>
<comment type="caution">
    <text evidence="1">The sequence shown here is derived from an EMBL/GenBank/DDBJ whole genome shotgun (WGS) entry which is preliminary data.</text>
</comment>
<name>A0A9J5XUJ4_SOLCO</name>
<gene>
    <name evidence="1" type="ORF">H5410_041438</name>
</gene>
<evidence type="ECO:0000313" key="1">
    <source>
        <dbReference type="EMBL" id="KAG5590924.1"/>
    </source>
</evidence>
<evidence type="ECO:0000313" key="2">
    <source>
        <dbReference type="Proteomes" id="UP000824120"/>
    </source>
</evidence>
<accession>A0A9J5XUJ4</accession>
<sequence length="78" mass="8296">ENIGKLDRETGFLGCDGLRDKLNCRTIVGVNSLSSNLPRIDSVSLEHRVAALSTASTLAHSLSRAECVGEGLGFTLPR</sequence>
<reference evidence="1 2" key="1">
    <citation type="submission" date="2020-09" db="EMBL/GenBank/DDBJ databases">
        <title>De no assembly of potato wild relative species, Solanum commersonii.</title>
        <authorList>
            <person name="Cho K."/>
        </authorList>
    </citation>
    <scope>NUCLEOTIDE SEQUENCE [LARGE SCALE GENOMIC DNA]</scope>
    <source>
        <strain evidence="1">LZ3.2</strain>
        <tissue evidence="1">Leaf</tissue>
    </source>
</reference>